<dbReference type="Gene3D" id="3.40.50.80">
    <property type="entry name" value="Nucleotide-binding domain of ferredoxin-NADP reductase (FNR) module"/>
    <property type="match status" value="1"/>
</dbReference>
<dbReference type="InterPro" id="IPR050415">
    <property type="entry name" value="MRET"/>
</dbReference>
<dbReference type="SUPFAM" id="SSF63380">
    <property type="entry name" value="Riboflavin synthase domain-like"/>
    <property type="match status" value="1"/>
</dbReference>
<dbReference type="PRINTS" id="PR00410">
    <property type="entry name" value="PHEHYDRXLASE"/>
</dbReference>
<dbReference type="InterPro" id="IPR017938">
    <property type="entry name" value="Riboflavin_synthase-like_b-brl"/>
</dbReference>
<evidence type="ECO:0000256" key="3">
    <source>
        <dbReference type="ARBA" id="ARBA00023014"/>
    </source>
</evidence>
<organism evidence="5 6">
    <name type="scientific">Amycolatopsis nalaikhensis</name>
    <dbReference type="NCBI Taxonomy" id="715472"/>
    <lineage>
        <taxon>Bacteria</taxon>
        <taxon>Bacillati</taxon>
        <taxon>Actinomycetota</taxon>
        <taxon>Actinomycetes</taxon>
        <taxon>Pseudonocardiales</taxon>
        <taxon>Pseudonocardiaceae</taxon>
        <taxon>Amycolatopsis</taxon>
    </lineage>
</organism>
<dbReference type="InterPro" id="IPR008333">
    <property type="entry name" value="Cbr1-like_FAD-bd_dom"/>
</dbReference>
<dbReference type="EMBL" id="CP127173">
    <property type="protein sequence ID" value="WIV56144.1"/>
    <property type="molecule type" value="Genomic_DNA"/>
</dbReference>
<dbReference type="CDD" id="cd06217">
    <property type="entry name" value="FNR_iron_sulfur_binding_3"/>
    <property type="match status" value="1"/>
</dbReference>
<evidence type="ECO:0000256" key="2">
    <source>
        <dbReference type="ARBA" id="ARBA00022714"/>
    </source>
</evidence>
<dbReference type="Proteomes" id="UP001227101">
    <property type="component" value="Chromosome"/>
</dbReference>
<proteinExistence type="predicted"/>
<keyword evidence="3" id="KW-0411">Iron-sulfur</keyword>
<dbReference type="InterPro" id="IPR017927">
    <property type="entry name" value="FAD-bd_FR_type"/>
</dbReference>
<dbReference type="Pfam" id="PF00175">
    <property type="entry name" value="NAD_binding_1"/>
    <property type="match status" value="1"/>
</dbReference>
<keyword evidence="2" id="KW-0479">Metal-binding</keyword>
<keyword evidence="2" id="KW-0408">Iron</keyword>
<evidence type="ECO:0000313" key="5">
    <source>
        <dbReference type="EMBL" id="WIV56144.1"/>
    </source>
</evidence>
<dbReference type="PANTHER" id="PTHR47354:SF5">
    <property type="entry name" value="PROTEIN RFBI"/>
    <property type="match status" value="1"/>
</dbReference>
<sequence length="243" mass="26244">MAGTTLRRRLGRRRLTARLVETRDETATARTLRFAVPDWPGHLAGQHVDIRLTAEDGYTAQRSYSLSAPADGEFIEVTVQLVPDGEVSPYLVRDIEVGDVVEVLGPLGGWFVWRPEQPEPVLLIGGGSGVAPLMAMVRARPATAPPFRLLYSARTPADVYFADELSGPERVVLYTREAPDGVERAPHRIDAADLKAYGLPADDAPTCYVCGPTPFVETVTGLLVDAGHDPGRVRAERFGASGG</sequence>
<dbReference type="Pfam" id="PF00970">
    <property type="entry name" value="FAD_binding_6"/>
    <property type="match status" value="1"/>
</dbReference>
<dbReference type="PROSITE" id="PS51384">
    <property type="entry name" value="FAD_FR"/>
    <property type="match status" value="1"/>
</dbReference>
<protein>
    <submittedName>
        <fullName evidence="5">Ferredoxin reductase</fullName>
    </submittedName>
</protein>
<comment type="cofactor">
    <cofactor evidence="1">
        <name>FAD</name>
        <dbReference type="ChEBI" id="CHEBI:57692"/>
    </cofactor>
</comment>
<accession>A0ABY8XKJ3</accession>
<reference evidence="5 6" key="1">
    <citation type="submission" date="2023-06" db="EMBL/GenBank/DDBJ databases">
        <authorList>
            <person name="Oyuntsetseg B."/>
            <person name="Kim S.B."/>
        </authorList>
    </citation>
    <scope>NUCLEOTIDE SEQUENCE [LARGE SCALE GENOMIC DNA]</scope>
    <source>
        <strain evidence="5 6">2-2</strain>
    </source>
</reference>
<evidence type="ECO:0000256" key="1">
    <source>
        <dbReference type="ARBA" id="ARBA00001974"/>
    </source>
</evidence>
<gene>
    <name evidence="5" type="ORF">QP939_46350</name>
</gene>
<evidence type="ECO:0000259" key="4">
    <source>
        <dbReference type="PROSITE" id="PS51384"/>
    </source>
</evidence>
<keyword evidence="6" id="KW-1185">Reference proteome</keyword>
<name>A0ABY8XKJ3_9PSEU</name>
<dbReference type="InterPro" id="IPR039261">
    <property type="entry name" value="FNR_nucleotide-bd"/>
</dbReference>
<keyword evidence="2" id="KW-0001">2Fe-2S</keyword>
<dbReference type="SUPFAM" id="SSF52343">
    <property type="entry name" value="Ferredoxin reductase-like, C-terminal NADP-linked domain"/>
    <property type="match status" value="1"/>
</dbReference>
<evidence type="ECO:0000313" key="6">
    <source>
        <dbReference type="Proteomes" id="UP001227101"/>
    </source>
</evidence>
<dbReference type="PANTHER" id="PTHR47354">
    <property type="entry name" value="NADH OXIDOREDUCTASE HCR"/>
    <property type="match status" value="1"/>
</dbReference>
<dbReference type="RefSeq" id="WP_285453210.1">
    <property type="nucleotide sequence ID" value="NZ_CP127173.1"/>
</dbReference>
<feature type="domain" description="FAD-binding FR-type" evidence="4">
    <location>
        <begin position="12"/>
        <end position="113"/>
    </location>
</feature>
<dbReference type="Gene3D" id="2.40.30.10">
    <property type="entry name" value="Translation factors"/>
    <property type="match status" value="1"/>
</dbReference>
<dbReference type="InterPro" id="IPR001433">
    <property type="entry name" value="OxRdtase_FAD/NAD-bd"/>
</dbReference>